<dbReference type="FunFam" id="3.10.20.30:FF:000020">
    <property type="entry name" value="Xanthine dehydrogenase iron-sulfur subunit"/>
    <property type="match status" value="1"/>
</dbReference>
<dbReference type="AlphaFoldDB" id="X0Y1F9"/>
<dbReference type="PANTHER" id="PTHR44379:SF5">
    <property type="entry name" value="OXIDOREDUCTASE WITH IRON-SULFUR SUBUNIT"/>
    <property type="match status" value="1"/>
</dbReference>
<comment type="caution">
    <text evidence="7">The sequence shown here is derived from an EMBL/GenBank/DDBJ whole genome shotgun (WGS) entry which is preliminary data.</text>
</comment>
<dbReference type="PANTHER" id="PTHR44379">
    <property type="entry name" value="OXIDOREDUCTASE WITH IRON-SULFUR SUBUNIT"/>
    <property type="match status" value="1"/>
</dbReference>
<dbReference type="GO" id="GO:0016491">
    <property type="term" value="F:oxidoreductase activity"/>
    <property type="evidence" value="ECO:0007669"/>
    <property type="project" value="UniProtKB-KW"/>
</dbReference>
<proteinExistence type="predicted"/>
<dbReference type="InterPro" id="IPR006058">
    <property type="entry name" value="2Fe2S_fd_BS"/>
</dbReference>
<keyword evidence="5" id="KW-0411">Iron-sulfur</keyword>
<dbReference type="InterPro" id="IPR001041">
    <property type="entry name" value="2Fe-2S_ferredoxin-type"/>
</dbReference>
<dbReference type="SUPFAM" id="SSF47741">
    <property type="entry name" value="CO dehydrogenase ISP C-domain like"/>
    <property type="match status" value="1"/>
</dbReference>
<dbReference type="CDD" id="cd00207">
    <property type="entry name" value="fer2"/>
    <property type="match status" value="1"/>
</dbReference>
<dbReference type="PROSITE" id="PS51085">
    <property type="entry name" value="2FE2S_FER_2"/>
    <property type="match status" value="1"/>
</dbReference>
<dbReference type="Gene3D" id="1.10.150.120">
    <property type="entry name" value="[2Fe-2S]-binding domain"/>
    <property type="match status" value="1"/>
</dbReference>
<dbReference type="Pfam" id="PF01799">
    <property type="entry name" value="Fer2_2"/>
    <property type="match status" value="1"/>
</dbReference>
<dbReference type="GO" id="GO:0046872">
    <property type="term" value="F:metal ion binding"/>
    <property type="evidence" value="ECO:0007669"/>
    <property type="project" value="UniProtKB-KW"/>
</dbReference>
<dbReference type="InterPro" id="IPR051452">
    <property type="entry name" value="Diverse_Oxidoreductases"/>
</dbReference>
<keyword evidence="1" id="KW-0001">2Fe-2S</keyword>
<dbReference type="Pfam" id="PF00111">
    <property type="entry name" value="Fer2"/>
    <property type="match status" value="1"/>
</dbReference>
<dbReference type="PROSITE" id="PS00197">
    <property type="entry name" value="2FE2S_FER_1"/>
    <property type="match status" value="1"/>
</dbReference>
<feature type="non-terminal residue" evidence="7">
    <location>
        <position position="117"/>
    </location>
</feature>
<sequence length="117" mass="12408">MDLNTHSLTMAVNGRRVSVEIEPGELLVDVLRDRLGLTGTKIGCSEGECGTCTVIMDGRAVLSCLVPAFRAEGREILTIEGLSDGDTLHPLQQAFVEQGAVQCGYCTPGFILSAKAL</sequence>
<evidence type="ECO:0000256" key="4">
    <source>
        <dbReference type="ARBA" id="ARBA00023004"/>
    </source>
</evidence>
<evidence type="ECO:0000256" key="2">
    <source>
        <dbReference type="ARBA" id="ARBA00022723"/>
    </source>
</evidence>
<name>X0Y1F9_9ZZZZ</name>
<evidence type="ECO:0000256" key="3">
    <source>
        <dbReference type="ARBA" id="ARBA00023002"/>
    </source>
</evidence>
<dbReference type="EMBL" id="BARS01051875">
    <property type="protein sequence ID" value="GAG49505.1"/>
    <property type="molecule type" value="Genomic_DNA"/>
</dbReference>
<keyword evidence="4" id="KW-0408">Iron</keyword>
<dbReference type="InterPro" id="IPR012675">
    <property type="entry name" value="Beta-grasp_dom_sf"/>
</dbReference>
<evidence type="ECO:0000259" key="6">
    <source>
        <dbReference type="PROSITE" id="PS51085"/>
    </source>
</evidence>
<dbReference type="GO" id="GO:0051537">
    <property type="term" value="F:2 iron, 2 sulfur cluster binding"/>
    <property type="evidence" value="ECO:0007669"/>
    <property type="project" value="UniProtKB-KW"/>
</dbReference>
<keyword evidence="3" id="KW-0560">Oxidoreductase</keyword>
<gene>
    <name evidence="7" type="ORF">S01H1_77204</name>
</gene>
<keyword evidence="2" id="KW-0479">Metal-binding</keyword>
<protein>
    <recommendedName>
        <fullName evidence="6">2Fe-2S ferredoxin-type domain-containing protein</fullName>
    </recommendedName>
</protein>
<evidence type="ECO:0000256" key="1">
    <source>
        <dbReference type="ARBA" id="ARBA00022714"/>
    </source>
</evidence>
<feature type="domain" description="2Fe-2S ferredoxin-type" evidence="6">
    <location>
        <begin position="6"/>
        <end position="82"/>
    </location>
</feature>
<dbReference type="InterPro" id="IPR036010">
    <property type="entry name" value="2Fe-2S_ferredoxin-like_sf"/>
</dbReference>
<organism evidence="7">
    <name type="scientific">marine sediment metagenome</name>
    <dbReference type="NCBI Taxonomy" id="412755"/>
    <lineage>
        <taxon>unclassified sequences</taxon>
        <taxon>metagenomes</taxon>
        <taxon>ecological metagenomes</taxon>
    </lineage>
</organism>
<reference evidence="7" key="1">
    <citation type="journal article" date="2014" name="Front. Microbiol.">
        <title>High frequency of phylogenetically diverse reductive dehalogenase-homologous genes in deep subseafloor sedimentary metagenomes.</title>
        <authorList>
            <person name="Kawai M."/>
            <person name="Futagami T."/>
            <person name="Toyoda A."/>
            <person name="Takaki Y."/>
            <person name="Nishi S."/>
            <person name="Hori S."/>
            <person name="Arai W."/>
            <person name="Tsubouchi T."/>
            <person name="Morono Y."/>
            <person name="Uchiyama I."/>
            <person name="Ito T."/>
            <person name="Fujiyama A."/>
            <person name="Inagaki F."/>
            <person name="Takami H."/>
        </authorList>
    </citation>
    <scope>NUCLEOTIDE SEQUENCE</scope>
    <source>
        <strain evidence="7">Expedition CK06-06</strain>
    </source>
</reference>
<dbReference type="InterPro" id="IPR036884">
    <property type="entry name" value="2Fe-2S-bd_dom_sf"/>
</dbReference>
<accession>X0Y1F9</accession>
<evidence type="ECO:0000313" key="7">
    <source>
        <dbReference type="EMBL" id="GAG49505.1"/>
    </source>
</evidence>
<evidence type="ECO:0000256" key="5">
    <source>
        <dbReference type="ARBA" id="ARBA00023014"/>
    </source>
</evidence>
<dbReference type="InterPro" id="IPR002888">
    <property type="entry name" value="2Fe-2S-bd"/>
</dbReference>
<dbReference type="SUPFAM" id="SSF54292">
    <property type="entry name" value="2Fe-2S ferredoxin-like"/>
    <property type="match status" value="1"/>
</dbReference>
<dbReference type="Gene3D" id="3.10.20.30">
    <property type="match status" value="1"/>
</dbReference>